<feature type="coiled-coil region" evidence="1">
    <location>
        <begin position="186"/>
        <end position="213"/>
    </location>
</feature>
<keyword evidence="4" id="KW-1185">Reference proteome</keyword>
<dbReference type="EMBL" id="JABSTR010000002">
    <property type="protein sequence ID" value="KAH9364762.1"/>
    <property type="molecule type" value="Genomic_DNA"/>
</dbReference>
<dbReference type="Proteomes" id="UP000821853">
    <property type="component" value="Chromosome 10"/>
</dbReference>
<dbReference type="VEuPathDB" id="VectorBase:HLOH_061648"/>
<feature type="compositionally biased region" description="Basic and acidic residues" evidence="2">
    <location>
        <begin position="117"/>
        <end position="126"/>
    </location>
</feature>
<name>A0A9J6FNK6_HAELO</name>
<feature type="region of interest" description="Disordered" evidence="2">
    <location>
        <begin position="117"/>
        <end position="145"/>
    </location>
</feature>
<evidence type="ECO:0000256" key="1">
    <source>
        <dbReference type="SAM" id="Coils"/>
    </source>
</evidence>
<reference evidence="3 4" key="1">
    <citation type="journal article" date="2020" name="Cell">
        <title>Large-Scale Comparative Analyses of Tick Genomes Elucidate Their Genetic Diversity and Vector Capacities.</title>
        <authorList>
            <consortium name="Tick Genome and Microbiome Consortium (TIGMIC)"/>
            <person name="Jia N."/>
            <person name="Wang J."/>
            <person name="Shi W."/>
            <person name="Du L."/>
            <person name="Sun Y."/>
            <person name="Zhan W."/>
            <person name="Jiang J.F."/>
            <person name="Wang Q."/>
            <person name="Zhang B."/>
            <person name="Ji P."/>
            <person name="Bell-Sakyi L."/>
            <person name="Cui X.M."/>
            <person name="Yuan T.T."/>
            <person name="Jiang B.G."/>
            <person name="Yang W.F."/>
            <person name="Lam T.T."/>
            <person name="Chang Q.C."/>
            <person name="Ding S.J."/>
            <person name="Wang X.J."/>
            <person name="Zhu J.G."/>
            <person name="Ruan X.D."/>
            <person name="Zhao L."/>
            <person name="Wei J.T."/>
            <person name="Ye R.Z."/>
            <person name="Que T.C."/>
            <person name="Du C.H."/>
            <person name="Zhou Y.H."/>
            <person name="Cheng J.X."/>
            <person name="Dai P.F."/>
            <person name="Guo W.B."/>
            <person name="Han X.H."/>
            <person name="Huang E.J."/>
            <person name="Li L.F."/>
            <person name="Wei W."/>
            <person name="Gao Y.C."/>
            <person name="Liu J.Z."/>
            <person name="Shao H.Z."/>
            <person name="Wang X."/>
            <person name="Wang C.C."/>
            <person name="Yang T.C."/>
            <person name="Huo Q.B."/>
            <person name="Li W."/>
            <person name="Chen H.Y."/>
            <person name="Chen S.E."/>
            <person name="Zhou L.G."/>
            <person name="Ni X.B."/>
            <person name="Tian J.H."/>
            <person name="Sheng Y."/>
            <person name="Liu T."/>
            <person name="Pan Y.S."/>
            <person name="Xia L.Y."/>
            <person name="Li J."/>
            <person name="Zhao F."/>
            <person name="Cao W.C."/>
        </authorList>
    </citation>
    <scope>NUCLEOTIDE SEQUENCE [LARGE SCALE GENOMIC DNA]</scope>
    <source>
        <strain evidence="3">HaeL-2018</strain>
    </source>
</reference>
<sequence length="261" mass="29409">MLITTSAFNIKLSAQLQLNASLTLQKMLESIRQVESIRWQQVELHPNKVTVHRVLLASQQVKSSSSPKAECTVNPGHAHVQLTTFQNSVACAGKIDTQCHVARRNHRCQTQSTVHIREASTGDHGRKSQASRTKEVSFSLPGTRNGRRHLSRWCCTWTRQELKVQLFPSREEVLCNEHHCPHQATVAELKRKLDLQQKKIRKLEQQLESVLGDSMDGGFLKDLIFSVIEKCEDAGCLVDAVISDMGPSNKALWKRWGISAK</sequence>
<evidence type="ECO:0000313" key="3">
    <source>
        <dbReference type="EMBL" id="KAH9364762.1"/>
    </source>
</evidence>
<evidence type="ECO:0000256" key="2">
    <source>
        <dbReference type="SAM" id="MobiDB-lite"/>
    </source>
</evidence>
<protein>
    <submittedName>
        <fullName evidence="3">Uncharacterized protein</fullName>
    </submittedName>
</protein>
<keyword evidence="1" id="KW-0175">Coiled coil</keyword>
<accession>A0A9J6FNK6</accession>
<gene>
    <name evidence="3" type="ORF">HPB48_019437</name>
</gene>
<dbReference type="OrthoDB" id="6627680at2759"/>
<evidence type="ECO:0000313" key="4">
    <source>
        <dbReference type="Proteomes" id="UP000821853"/>
    </source>
</evidence>
<proteinExistence type="predicted"/>
<comment type="caution">
    <text evidence="3">The sequence shown here is derived from an EMBL/GenBank/DDBJ whole genome shotgun (WGS) entry which is preliminary data.</text>
</comment>
<organism evidence="3 4">
    <name type="scientific">Haemaphysalis longicornis</name>
    <name type="common">Bush tick</name>
    <dbReference type="NCBI Taxonomy" id="44386"/>
    <lineage>
        <taxon>Eukaryota</taxon>
        <taxon>Metazoa</taxon>
        <taxon>Ecdysozoa</taxon>
        <taxon>Arthropoda</taxon>
        <taxon>Chelicerata</taxon>
        <taxon>Arachnida</taxon>
        <taxon>Acari</taxon>
        <taxon>Parasitiformes</taxon>
        <taxon>Ixodida</taxon>
        <taxon>Ixodoidea</taxon>
        <taxon>Ixodidae</taxon>
        <taxon>Haemaphysalinae</taxon>
        <taxon>Haemaphysalis</taxon>
    </lineage>
</organism>
<dbReference type="AlphaFoldDB" id="A0A9J6FNK6"/>